<evidence type="ECO:0000256" key="4">
    <source>
        <dbReference type="ARBA" id="ARBA00022496"/>
    </source>
</evidence>
<keyword evidence="2 12" id="KW-0813">Transport</keyword>
<evidence type="ECO:0000259" key="16">
    <source>
        <dbReference type="Pfam" id="PF00593"/>
    </source>
</evidence>
<evidence type="ECO:0000256" key="9">
    <source>
        <dbReference type="ARBA" id="ARBA00023077"/>
    </source>
</evidence>
<keyword evidence="8" id="KW-0406">Ion transport</keyword>
<dbReference type="InterPro" id="IPR000531">
    <property type="entry name" value="Beta-barrel_TonB"/>
</dbReference>
<evidence type="ECO:0000256" key="1">
    <source>
        <dbReference type="ARBA" id="ARBA00004571"/>
    </source>
</evidence>
<dbReference type="PANTHER" id="PTHR32552">
    <property type="entry name" value="FERRICHROME IRON RECEPTOR-RELATED"/>
    <property type="match status" value="1"/>
</dbReference>
<evidence type="ECO:0000256" key="13">
    <source>
        <dbReference type="PROSITE-ProRule" id="PRU10144"/>
    </source>
</evidence>
<name>A0A1L3ZWC5_9SPHN</name>
<dbReference type="InterPro" id="IPR036942">
    <property type="entry name" value="Beta-barrel_TonB_sf"/>
</dbReference>
<dbReference type="PROSITE" id="PS52016">
    <property type="entry name" value="TONB_DEPENDENT_REC_3"/>
    <property type="match status" value="1"/>
</dbReference>
<proteinExistence type="inferred from homology"/>
<gene>
    <name evidence="18" type="ORF">BSL82_11935</name>
</gene>
<keyword evidence="11 12" id="KW-0998">Cell outer membrane</keyword>
<keyword evidence="10 12" id="KW-0472">Membrane</keyword>
<evidence type="ECO:0000256" key="3">
    <source>
        <dbReference type="ARBA" id="ARBA00022452"/>
    </source>
</evidence>
<keyword evidence="9 14" id="KW-0798">TonB box</keyword>
<protein>
    <recommendedName>
        <fullName evidence="20">TonB-dependent receptor</fullName>
    </recommendedName>
</protein>
<dbReference type="KEGG" id="sphj:BSL82_11935"/>
<evidence type="ECO:0000256" key="7">
    <source>
        <dbReference type="ARBA" id="ARBA00023004"/>
    </source>
</evidence>
<evidence type="ECO:0000256" key="8">
    <source>
        <dbReference type="ARBA" id="ARBA00023065"/>
    </source>
</evidence>
<accession>A0A1L3ZWC5</accession>
<evidence type="ECO:0000256" key="2">
    <source>
        <dbReference type="ARBA" id="ARBA00022448"/>
    </source>
</evidence>
<evidence type="ECO:0000259" key="17">
    <source>
        <dbReference type="Pfam" id="PF07715"/>
    </source>
</evidence>
<dbReference type="GO" id="GO:0009279">
    <property type="term" value="C:cell outer membrane"/>
    <property type="evidence" value="ECO:0007669"/>
    <property type="project" value="UniProtKB-SubCell"/>
</dbReference>
<feature type="domain" description="TonB-dependent receptor plug" evidence="17">
    <location>
        <begin position="52"/>
        <end position="157"/>
    </location>
</feature>
<comment type="subcellular location">
    <subcellularLocation>
        <location evidence="1 12">Cell outer membrane</location>
        <topology evidence="1 12">Multi-pass membrane protein</topology>
    </subcellularLocation>
</comment>
<dbReference type="EMBL" id="CP018221">
    <property type="protein sequence ID" value="API59932.1"/>
    <property type="molecule type" value="Genomic_DNA"/>
</dbReference>
<dbReference type="AlphaFoldDB" id="A0A1L3ZWC5"/>
<dbReference type="PANTHER" id="PTHR32552:SF81">
    <property type="entry name" value="TONB-DEPENDENT OUTER MEMBRANE RECEPTOR"/>
    <property type="match status" value="1"/>
</dbReference>
<dbReference type="Pfam" id="PF07715">
    <property type="entry name" value="Plug"/>
    <property type="match status" value="1"/>
</dbReference>
<keyword evidence="7" id="KW-0408">Iron</keyword>
<evidence type="ECO:0000256" key="6">
    <source>
        <dbReference type="ARBA" id="ARBA00022729"/>
    </source>
</evidence>
<evidence type="ECO:0008006" key="20">
    <source>
        <dbReference type="Google" id="ProtNLM"/>
    </source>
</evidence>
<keyword evidence="5 12" id="KW-0812">Transmembrane</keyword>
<dbReference type="Proteomes" id="UP000182063">
    <property type="component" value="Chromosome"/>
</dbReference>
<sequence>MIKGIGLVSLAALSVGLCGTANAQSVANASPGLSENSNEIVVTAQRREERSRDVPISVTSLSAATLQQTNITSTIDLQKVTPGLVMARQNVFTQPAIRGISTDNLAPMGENPVAIYVDGVYQPSMQALTFDLPDVENVQVLKGPQGTLFGRNATGGAILITTKAPDLNEVTGRGKLAYGNFNEILAAGVVSVPIVQDRMALSLSGYYTRMDSFNRNSLTGEKGGRNSTKMVRGKLRLIPWEGADFTLSGLYAKRNYPGGIENFSLGGNNAYAAFATPGQLATEPHTFSSNLEQSLKTTNYSVSLHGDIEVGPGTLSTTTAWLSTPVKYLAEGDYTSLPANSFFLANQFYLNDASSKSFSQELLYNTDQIGIFTVTAGLNYYKADGGWDSINFSNLLGIYTHDSVRAYAGFGQVTAQVSPALKISGGLRYSIEKQIGRAARTAPNGPAVGGSPLPTEYPVNEVGRKTWHALTPRITAVYEVSTEANIYASWGKGFKTGSFNSSSLLNKPVNPEKIEAYEAGAKLGSGPVSFNIAGFYYDYSDLQVATTVGYPNNPVSVLENAAKAEIYGAEIELRGRVARGLTVTGALSWLSAKYTQYRDATIQTPVAGGGNAALPTNVDGNWLPRAPEITGSVRVNYETETSIGTISVSGDVYYTSEYFFEPSNRIKQSSYALVGGQLNWSPSSMPDLKLGVYGRNLTDKGYLASVQIVGQADSAQYNQPRTYGVQLQYSF</sequence>
<organism evidence="18 19">
    <name type="scientific">Tardibacter chloracetimidivorans</name>
    <dbReference type="NCBI Taxonomy" id="1921510"/>
    <lineage>
        <taxon>Bacteria</taxon>
        <taxon>Pseudomonadati</taxon>
        <taxon>Pseudomonadota</taxon>
        <taxon>Alphaproteobacteria</taxon>
        <taxon>Sphingomonadales</taxon>
        <taxon>Sphingomonadaceae</taxon>
        <taxon>Tardibacter</taxon>
    </lineage>
</organism>
<keyword evidence="4" id="KW-0410">Iron transport</keyword>
<comment type="similarity">
    <text evidence="12 14">Belongs to the TonB-dependent receptor family.</text>
</comment>
<evidence type="ECO:0000256" key="10">
    <source>
        <dbReference type="ARBA" id="ARBA00023136"/>
    </source>
</evidence>
<dbReference type="InterPro" id="IPR010917">
    <property type="entry name" value="TonB_rcpt_CS"/>
</dbReference>
<keyword evidence="19" id="KW-1185">Reference proteome</keyword>
<keyword evidence="3 12" id="KW-1134">Transmembrane beta strand</keyword>
<evidence type="ECO:0000256" key="12">
    <source>
        <dbReference type="PROSITE-ProRule" id="PRU01360"/>
    </source>
</evidence>
<dbReference type="InterPro" id="IPR039426">
    <property type="entry name" value="TonB-dep_rcpt-like"/>
</dbReference>
<evidence type="ECO:0000256" key="5">
    <source>
        <dbReference type="ARBA" id="ARBA00022692"/>
    </source>
</evidence>
<evidence type="ECO:0000313" key="19">
    <source>
        <dbReference type="Proteomes" id="UP000182063"/>
    </source>
</evidence>
<keyword evidence="6 15" id="KW-0732">Signal</keyword>
<reference evidence="19" key="1">
    <citation type="submission" date="2016-11" db="EMBL/GenBank/DDBJ databases">
        <title>Complete Genome Sequence of alachlor-degrading Sphingomonas sp. strain JJ-A5.</title>
        <authorList>
            <person name="Lee H."/>
            <person name="Ka J.-O."/>
        </authorList>
    </citation>
    <scope>NUCLEOTIDE SEQUENCE [LARGE SCALE GENOMIC DNA]</scope>
    <source>
        <strain evidence="19">JJ-A5</strain>
    </source>
</reference>
<evidence type="ECO:0000256" key="11">
    <source>
        <dbReference type="ARBA" id="ARBA00023237"/>
    </source>
</evidence>
<evidence type="ECO:0000313" key="18">
    <source>
        <dbReference type="EMBL" id="API59932.1"/>
    </source>
</evidence>
<dbReference type="STRING" id="1921510.BSL82_11935"/>
<feature type="domain" description="TonB-dependent receptor-like beta-barrel" evidence="16">
    <location>
        <begin position="254"/>
        <end position="697"/>
    </location>
</feature>
<dbReference type="Gene3D" id="2.40.170.20">
    <property type="entry name" value="TonB-dependent receptor, beta-barrel domain"/>
    <property type="match status" value="1"/>
</dbReference>
<dbReference type="PROSITE" id="PS01156">
    <property type="entry name" value="TONB_DEPENDENT_REC_2"/>
    <property type="match status" value="1"/>
</dbReference>
<feature type="chain" id="PRO_5009857755" description="TonB-dependent receptor" evidence="15">
    <location>
        <begin position="24"/>
        <end position="731"/>
    </location>
</feature>
<evidence type="ECO:0000256" key="14">
    <source>
        <dbReference type="RuleBase" id="RU003357"/>
    </source>
</evidence>
<dbReference type="GO" id="GO:0006826">
    <property type="term" value="P:iron ion transport"/>
    <property type="evidence" value="ECO:0007669"/>
    <property type="project" value="UniProtKB-KW"/>
</dbReference>
<evidence type="ECO:0000256" key="15">
    <source>
        <dbReference type="SAM" id="SignalP"/>
    </source>
</evidence>
<dbReference type="Pfam" id="PF00593">
    <property type="entry name" value="TonB_dep_Rec_b-barrel"/>
    <property type="match status" value="1"/>
</dbReference>
<dbReference type="InterPro" id="IPR012910">
    <property type="entry name" value="Plug_dom"/>
</dbReference>
<feature type="short sequence motif" description="TonB C-terminal box" evidence="13">
    <location>
        <begin position="714"/>
        <end position="731"/>
    </location>
</feature>
<feature type="signal peptide" evidence="15">
    <location>
        <begin position="1"/>
        <end position="23"/>
    </location>
</feature>
<dbReference type="SUPFAM" id="SSF56935">
    <property type="entry name" value="Porins"/>
    <property type="match status" value="1"/>
</dbReference>